<sequence>MRHLILAAMFAAAGSTTAIAAESAKPAKQGKPAAPAKRAAPVIDIKVRDVSPRFVEFYEAANKPLPVPPATPATPAEGSQAAAPATPALPVESESDRRWRMFKQSYNFTSQPDEAATRKALEAAWPRYAAVLPQIQEGFDGISASTSAINTKIGDQLQLEQAMSLRFITYVGTFDGRVWSTVDGERLNINLPLEVSAEVRNLPLSRILARAMLERSAAWGTQPRNLVEFAVGEGVLAHAAQSAVPGLSPEAYLDLTPEQFAKARDNKKADLKMMVDKLEDGSPATMAAYSGEKLAQARYAGWMLVESFLKDKSRLADMIRQRPDVLVKASRVAMASIIRAK</sequence>
<proteinExistence type="predicted"/>
<gene>
    <name evidence="3" type="ORF">FNU76_17970</name>
</gene>
<feature type="chain" id="PRO_5022241463" evidence="2">
    <location>
        <begin position="21"/>
        <end position="341"/>
    </location>
</feature>
<dbReference type="Proteomes" id="UP000317550">
    <property type="component" value="Chromosome"/>
</dbReference>
<accession>A0A516SIV0</accession>
<dbReference type="OrthoDB" id="9131765at2"/>
<evidence type="ECO:0000256" key="1">
    <source>
        <dbReference type="SAM" id="MobiDB-lite"/>
    </source>
</evidence>
<keyword evidence="2" id="KW-0732">Signal</keyword>
<evidence type="ECO:0000313" key="4">
    <source>
        <dbReference type="Proteomes" id="UP000317550"/>
    </source>
</evidence>
<dbReference type="AlphaFoldDB" id="A0A516SIV0"/>
<protein>
    <submittedName>
        <fullName evidence="3">Uncharacterized protein</fullName>
    </submittedName>
</protein>
<dbReference type="KEGG" id="cari:FNU76_17970"/>
<evidence type="ECO:0000313" key="3">
    <source>
        <dbReference type="EMBL" id="QDQ28080.1"/>
    </source>
</evidence>
<feature type="region of interest" description="Disordered" evidence="1">
    <location>
        <begin position="65"/>
        <end position="94"/>
    </location>
</feature>
<dbReference type="RefSeq" id="WP_144279467.1">
    <property type="nucleotide sequence ID" value="NZ_CP041730.1"/>
</dbReference>
<reference evidence="4" key="1">
    <citation type="submission" date="2019-07" db="EMBL/GenBank/DDBJ databases">
        <title>Chitinimonas sp. nov., isolated from Ny-Alesund, arctica soil.</title>
        <authorList>
            <person name="Xu Q."/>
            <person name="Peng F."/>
        </authorList>
    </citation>
    <scope>NUCLEOTIDE SEQUENCE [LARGE SCALE GENOMIC DNA]</scope>
    <source>
        <strain evidence="4">R3-44</strain>
    </source>
</reference>
<organism evidence="3 4">
    <name type="scientific">Chitinimonas arctica</name>
    <dbReference type="NCBI Taxonomy" id="2594795"/>
    <lineage>
        <taxon>Bacteria</taxon>
        <taxon>Pseudomonadati</taxon>
        <taxon>Pseudomonadota</taxon>
        <taxon>Betaproteobacteria</taxon>
        <taxon>Neisseriales</taxon>
        <taxon>Chitinibacteraceae</taxon>
        <taxon>Chitinimonas</taxon>
    </lineage>
</organism>
<name>A0A516SIV0_9NEIS</name>
<evidence type="ECO:0000256" key="2">
    <source>
        <dbReference type="SAM" id="SignalP"/>
    </source>
</evidence>
<dbReference type="EMBL" id="CP041730">
    <property type="protein sequence ID" value="QDQ28080.1"/>
    <property type="molecule type" value="Genomic_DNA"/>
</dbReference>
<keyword evidence="4" id="KW-1185">Reference proteome</keyword>
<feature type="signal peptide" evidence="2">
    <location>
        <begin position="1"/>
        <end position="20"/>
    </location>
</feature>